<keyword evidence="4 9" id="KW-0812">Transmembrane</keyword>
<evidence type="ECO:0000256" key="4">
    <source>
        <dbReference type="ARBA" id="ARBA00022692"/>
    </source>
</evidence>
<evidence type="ECO:0000256" key="1">
    <source>
        <dbReference type="ARBA" id="ARBA00004651"/>
    </source>
</evidence>
<evidence type="ECO:0000256" key="8">
    <source>
        <dbReference type="ARBA" id="ARBA00023136"/>
    </source>
</evidence>
<keyword evidence="8 9" id="KW-0472">Membrane</keyword>
<evidence type="ECO:0000256" key="2">
    <source>
        <dbReference type="ARBA" id="ARBA00022448"/>
    </source>
</evidence>
<dbReference type="GO" id="GO:0140359">
    <property type="term" value="F:ABC-type transporter activity"/>
    <property type="evidence" value="ECO:0007669"/>
    <property type="project" value="InterPro"/>
</dbReference>
<dbReference type="InterPro" id="IPR036640">
    <property type="entry name" value="ABC1_TM_sf"/>
</dbReference>
<evidence type="ECO:0000256" key="7">
    <source>
        <dbReference type="ARBA" id="ARBA00022989"/>
    </source>
</evidence>
<accession>A0A0F3KXM4</accession>
<gene>
    <name evidence="13" type="ORF">VI08_09585</name>
</gene>
<keyword evidence="5" id="KW-0547">Nucleotide-binding</keyword>
<dbReference type="InterPro" id="IPR005074">
    <property type="entry name" value="Peptidase_C39"/>
</dbReference>
<keyword evidence="7 9" id="KW-1133">Transmembrane helix</keyword>
<dbReference type="Pfam" id="PF00664">
    <property type="entry name" value="ABC_membrane"/>
    <property type="match status" value="1"/>
</dbReference>
<name>A0A0F3KXM4_9GAMM</name>
<dbReference type="Gene3D" id="3.40.50.300">
    <property type="entry name" value="P-loop containing nucleotide triphosphate hydrolases"/>
    <property type="match status" value="1"/>
</dbReference>
<keyword evidence="3" id="KW-1003">Cell membrane</keyword>
<dbReference type="CDD" id="cd18567">
    <property type="entry name" value="ABC_6TM_CvaB_RaxB_like"/>
    <property type="match status" value="1"/>
</dbReference>
<dbReference type="GO" id="GO:0005524">
    <property type="term" value="F:ATP binding"/>
    <property type="evidence" value="ECO:0007669"/>
    <property type="project" value="UniProtKB-KW"/>
</dbReference>
<dbReference type="GO" id="GO:0005886">
    <property type="term" value="C:plasma membrane"/>
    <property type="evidence" value="ECO:0007669"/>
    <property type="project" value="UniProtKB-SubCell"/>
</dbReference>
<dbReference type="InterPro" id="IPR011527">
    <property type="entry name" value="ABC1_TM_dom"/>
</dbReference>
<evidence type="ECO:0000259" key="11">
    <source>
        <dbReference type="PROSITE" id="PS50929"/>
    </source>
</evidence>
<dbReference type="SUPFAM" id="SSF52540">
    <property type="entry name" value="P-loop containing nucleoside triphosphate hydrolases"/>
    <property type="match status" value="1"/>
</dbReference>
<dbReference type="PATRIC" id="fig|345309.4.peg.1154"/>
<dbReference type="InterPro" id="IPR027417">
    <property type="entry name" value="P-loop_NTPase"/>
</dbReference>
<organism evidence="13 14">
    <name type="scientific">Luteibacter yeojuensis</name>
    <dbReference type="NCBI Taxonomy" id="345309"/>
    <lineage>
        <taxon>Bacteria</taxon>
        <taxon>Pseudomonadati</taxon>
        <taxon>Pseudomonadota</taxon>
        <taxon>Gammaproteobacteria</taxon>
        <taxon>Lysobacterales</taxon>
        <taxon>Rhodanobacteraceae</taxon>
        <taxon>Luteibacter</taxon>
    </lineage>
</organism>
<evidence type="ECO:0000256" key="5">
    <source>
        <dbReference type="ARBA" id="ARBA00022741"/>
    </source>
</evidence>
<dbReference type="PANTHER" id="PTHR24221">
    <property type="entry name" value="ATP-BINDING CASSETTE SUB-FAMILY B"/>
    <property type="match status" value="1"/>
</dbReference>
<dbReference type="EMBL" id="JZRB01000018">
    <property type="protein sequence ID" value="KJV34864.1"/>
    <property type="molecule type" value="Genomic_DNA"/>
</dbReference>
<evidence type="ECO:0000313" key="14">
    <source>
        <dbReference type="Proteomes" id="UP000033651"/>
    </source>
</evidence>
<dbReference type="GO" id="GO:0006508">
    <property type="term" value="P:proteolysis"/>
    <property type="evidence" value="ECO:0007669"/>
    <property type="project" value="InterPro"/>
</dbReference>
<comment type="subcellular location">
    <subcellularLocation>
        <location evidence="1">Cell membrane</location>
        <topology evidence="1">Multi-pass membrane protein</topology>
    </subcellularLocation>
</comment>
<dbReference type="InterPro" id="IPR039421">
    <property type="entry name" value="Type_1_exporter"/>
</dbReference>
<dbReference type="PROSITE" id="PS00211">
    <property type="entry name" value="ABC_TRANSPORTER_1"/>
    <property type="match status" value="1"/>
</dbReference>
<evidence type="ECO:0000313" key="13">
    <source>
        <dbReference type="EMBL" id="KJV34864.1"/>
    </source>
</evidence>
<feature type="domain" description="Peptidase C39" evidence="12">
    <location>
        <begin position="26"/>
        <end position="145"/>
    </location>
</feature>
<dbReference type="InterPro" id="IPR003439">
    <property type="entry name" value="ABC_transporter-like_ATP-bd"/>
</dbReference>
<keyword evidence="2" id="KW-0813">Transport</keyword>
<dbReference type="PROSITE" id="PS50990">
    <property type="entry name" value="PEPTIDASE_C39"/>
    <property type="match status" value="1"/>
</dbReference>
<evidence type="ECO:0000259" key="10">
    <source>
        <dbReference type="PROSITE" id="PS50893"/>
    </source>
</evidence>
<feature type="transmembrane region" description="Helical" evidence="9">
    <location>
        <begin position="315"/>
        <end position="333"/>
    </location>
</feature>
<keyword evidence="14" id="KW-1185">Reference proteome</keyword>
<evidence type="ECO:0000256" key="3">
    <source>
        <dbReference type="ARBA" id="ARBA00022475"/>
    </source>
</evidence>
<dbReference type="Pfam" id="PF03412">
    <property type="entry name" value="Peptidase_C39"/>
    <property type="match status" value="1"/>
</dbReference>
<dbReference type="PROSITE" id="PS50929">
    <property type="entry name" value="ABC_TM1F"/>
    <property type="match status" value="1"/>
</dbReference>
<feature type="transmembrane region" description="Helical" evidence="9">
    <location>
        <begin position="172"/>
        <end position="192"/>
    </location>
</feature>
<dbReference type="Gene3D" id="1.20.1560.10">
    <property type="entry name" value="ABC transporter type 1, transmembrane domain"/>
    <property type="match status" value="1"/>
</dbReference>
<protein>
    <submittedName>
        <fullName evidence="13">ABC transporter</fullName>
    </submittedName>
</protein>
<dbReference type="AlphaFoldDB" id="A0A0F3KXM4"/>
<sequence>MPEHSAFGNHSALNFSWIRRVPPVRQTEAAECGLACLAMVAGYYGHHVALGELRKLYAVSTKGMTLADVVQCAELLGLASRPVKLELSEVSNLATPCILHWNLTHFVVLERVAKGYLHIVDPAAGVRRIAISEASDHFTGVAVEFTTAASFERKAAPPPLSMRKLAGKIAGLRRAVGTLLGLALVLEVFTLVAPQYLQITVDQVLADKDHDLLVFLGLTFLGVLGAQSLVAAVRTWALMWVGSQFVFSWTGNVFRHLLKLPQPYFLSRHIGDITSRFAAISTIQQTLTTQLVSGILDGAMTIVTLAVIIAYSWPMALLTLLVVLLYAGARLLYFRSLREANLSQITMDARRQSRFIESVRCAQTIRLANQQSISTARYLNATADVLNTQIAVQKLSLIFDTINATTAGLQRIAMLWIGGWLGLSGKLSAGMLVAFVAYADQFVSRAMSLIDYLIQLKLLRLQGERLADIVMTEPERHLQGSYLGEVDDASIKLEGVSYRYGMGEKWVVRNCSFEIKSGESVAIVGPSGCGKSTLLRLITGLIDAEAGIIRIGGADLRKLGKARFRSMCGVVMQDDHALTGSIADNISMFDPGSSMEKVEAAARLAQLHNDIIAMPMGYNSLVGSMGSALSGGQLQRLLLARALYREPRFLLLDESTSHLDVTTEALINASVADLKITRVIIAHRPETIRSADRVLMFENGAVRASSESMGAGHGVTVADSDLTARPG</sequence>
<dbReference type="SUPFAM" id="SSF90123">
    <property type="entry name" value="ABC transporter transmembrane region"/>
    <property type="match status" value="1"/>
</dbReference>
<dbReference type="Gene3D" id="3.90.70.10">
    <property type="entry name" value="Cysteine proteinases"/>
    <property type="match status" value="1"/>
</dbReference>
<evidence type="ECO:0000259" key="12">
    <source>
        <dbReference type="PROSITE" id="PS50990"/>
    </source>
</evidence>
<dbReference type="PROSITE" id="PS50893">
    <property type="entry name" value="ABC_TRANSPORTER_2"/>
    <property type="match status" value="1"/>
</dbReference>
<dbReference type="InterPro" id="IPR017871">
    <property type="entry name" value="ABC_transporter-like_CS"/>
</dbReference>
<comment type="caution">
    <text evidence="13">The sequence shown here is derived from an EMBL/GenBank/DDBJ whole genome shotgun (WGS) entry which is preliminary data.</text>
</comment>
<evidence type="ECO:0000256" key="9">
    <source>
        <dbReference type="SAM" id="Phobius"/>
    </source>
</evidence>
<dbReference type="Pfam" id="PF00005">
    <property type="entry name" value="ABC_tran"/>
    <property type="match status" value="1"/>
</dbReference>
<feature type="transmembrane region" description="Helical" evidence="9">
    <location>
        <begin position="291"/>
        <end position="309"/>
    </location>
</feature>
<dbReference type="SMART" id="SM00382">
    <property type="entry name" value="AAA"/>
    <property type="match status" value="1"/>
</dbReference>
<dbReference type="PANTHER" id="PTHR24221:SF606">
    <property type="entry name" value="COLICIN V SECRETION-PROCESSING ATP-BINDING PROTEIN"/>
    <property type="match status" value="1"/>
</dbReference>
<feature type="domain" description="ABC transporter" evidence="10">
    <location>
        <begin position="491"/>
        <end position="724"/>
    </location>
</feature>
<dbReference type="OrthoDB" id="6828292at2"/>
<proteinExistence type="predicted"/>
<evidence type="ECO:0000256" key="6">
    <source>
        <dbReference type="ARBA" id="ARBA00022840"/>
    </source>
</evidence>
<dbReference type="GO" id="GO:0034040">
    <property type="term" value="F:ATPase-coupled lipid transmembrane transporter activity"/>
    <property type="evidence" value="ECO:0007669"/>
    <property type="project" value="TreeGrafter"/>
</dbReference>
<feature type="domain" description="ABC transmembrane type-1" evidence="11">
    <location>
        <begin position="179"/>
        <end position="458"/>
    </location>
</feature>
<keyword evidence="6" id="KW-0067">ATP-binding</keyword>
<dbReference type="GO" id="GO:0008233">
    <property type="term" value="F:peptidase activity"/>
    <property type="evidence" value="ECO:0007669"/>
    <property type="project" value="InterPro"/>
</dbReference>
<dbReference type="InterPro" id="IPR003593">
    <property type="entry name" value="AAA+_ATPase"/>
</dbReference>
<dbReference type="Proteomes" id="UP000033651">
    <property type="component" value="Unassembled WGS sequence"/>
</dbReference>
<reference evidence="13 14" key="1">
    <citation type="submission" date="2015-03" db="EMBL/GenBank/DDBJ databases">
        <title>Draft genome sequence of Luteibacter yeojuensis strain SU11.</title>
        <authorList>
            <person name="Sulaiman J."/>
            <person name="Priya K."/>
            <person name="Chan K.-G."/>
        </authorList>
    </citation>
    <scope>NUCLEOTIDE SEQUENCE [LARGE SCALE GENOMIC DNA]</scope>
    <source>
        <strain evidence="13 14">SU11</strain>
    </source>
</reference>
<dbReference type="FunFam" id="3.40.50.300:FF:000299">
    <property type="entry name" value="ABC transporter ATP-binding protein/permease"/>
    <property type="match status" value="1"/>
</dbReference>
<feature type="transmembrane region" description="Helical" evidence="9">
    <location>
        <begin position="415"/>
        <end position="439"/>
    </location>
</feature>
<dbReference type="GO" id="GO:0016887">
    <property type="term" value="F:ATP hydrolysis activity"/>
    <property type="evidence" value="ECO:0007669"/>
    <property type="project" value="InterPro"/>
</dbReference>
<feature type="transmembrane region" description="Helical" evidence="9">
    <location>
        <begin position="212"/>
        <end position="233"/>
    </location>
</feature>